<gene>
    <name evidence="2" type="primary">Contig10896.g11651</name>
    <name evidence="2" type="ORF">STYLEM_6550</name>
</gene>
<dbReference type="EMBL" id="CCKQ01006289">
    <property type="protein sequence ID" value="CDW77587.1"/>
    <property type="molecule type" value="Genomic_DNA"/>
</dbReference>
<reference evidence="2 3" key="1">
    <citation type="submission" date="2014-06" db="EMBL/GenBank/DDBJ databases">
        <authorList>
            <person name="Swart Estienne"/>
        </authorList>
    </citation>
    <scope>NUCLEOTIDE SEQUENCE [LARGE SCALE GENOMIC DNA]</scope>
    <source>
        <strain evidence="2 3">130c</strain>
    </source>
</reference>
<keyword evidence="3" id="KW-1185">Reference proteome</keyword>
<protein>
    <submittedName>
        <fullName evidence="2">Uncharacterized protein</fullName>
    </submittedName>
</protein>
<dbReference type="Proteomes" id="UP000039865">
    <property type="component" value="Unassembled WGS sequence"/>
</dbReference>
<accession>A0A078A7P1</accession>
<dbReference type="AlphaFoldDB" id="A0A078A7P1"/>
<evidence type="ECO:0000256" key="1">
    <source>
        <dbReference type="SAM" id="MobiDB-lite"/>
    </source>
</evidence>
<dbReference type="InParanoid" id="A0A078A7P1"/>
<feature type="region of interest" description="Disordered" evidence="1">
    <location>
        <begin position="371"/>
        <end position="390"/>
    </location>
</feature>
<proteinExistence type="predicted"/>
<organism evidence="2 3">
    <name type="scientific">Stylonychia lemnae</name>
    <name type="common">Ciliate</name>
    <dbReference type="NCBI Taxonomy" id="5949"/>
    <lineage>
        <taxon>Eukaryota</taxon>
        <taxon>Sar</taxon>
        <taxon>Alveolata</taxon>
        <taxon>Ciliophora</taxon>
        <taxon>Intramacronucleata</taxon>
        <taxon>Spirotrichea</taxon>
        <taxon>Stichotrichia</taxon>
        <taxon>Sporadotrichida</taxon>
        <taxon>Oxytrichidae</taxon>
        <taxon>Stylonychinae</taxon>
        <taxon>Stylonychia</taxon>
    </lineage>
</organism>
<evidence type="ECO:0000313" key="2">
    <source>
        <dbReference type="EMBL" id="CDW77587.1"/>
    </source>
</evidence>
<evidence type="ECO:0000313" key="3">
    <source>
        <dbReference type="Proteomes" id="UP000039865"/>
    </source>
</evidence>
<sequence length="601" mass="69532">MGSFVYNSAQQQLPQQTPQSIVNTPVRKFQTGSFFRQNSFKQITQNKQVSIDISQLRDSFDDLNIDDEDVGIKKEVNIRILDSQVRHASNKKNKLDCQFQSLRTKKNSKTHQDPISLSIDRANSLIKANKIQQQQNIGCQKGVKNLNNSQLGCVSFGASNVFYMSNTPLHTDNSQILERQHKDFINSRQTLSPNINRDFNYLRSGRLSVRDDVRQYQSNTQRDSLTLRMPRQKDQSLLLKRDRLNSERNSRLSAGGFMKSDNISADSRSNLDDQFRSFVRLTKDLVNQKKVTTEAFQKLVFSPEEVHRRRSDYLSKQNQMSPCETASCLSQISMNPSQLYQELSIKMREIQNLMPQLEKINDMRKNEQRKQSIAKGIIKDDTNSIQNKPPLLKRKQTNQAKISLKSFLNPQINIQENNYQSNPQSNDASKIDIKSQGTNYATNFTDLSKNVYSERATTSFKKYQPSETLLEDSVQPSNKSSFNYKFQYFKPQESTRLDSVGMTLLDRFDSISSKQLEQQLSYSKENSLARKINLSIYNGKFTDYNTQYASQKLTTWDQIPSQFYPPLYLSIQYLSLHDIILIYVLVLLELQILSYQSISFF</sequence>
<name>A0A078A7P1_STYLE</name>